<dbReference type="AlphaFoldDB" id="A0A3A9A5H3"/>
<dbReference type="InterPro" id="IPR020449">
    <property type="entry name" value="Tscrpt_reg_AraC-type_HTH"/>
</dbReference>
<dbReference type="EMBL" id="RAYQ01000056">
    <property type="protein sequence ID" value="RKI86892.1"/>
    <property type="molecule type" value="Genomic_DNA"/>
</dbReference>
<dbReference type="Proteomes" id="UP000280696">
    <property type="component" value="Unassembled WGS sequence"/>
</dbReference>
<dbReference type="PROSITE" id="PS00041">
    <property type="entry name" value="HTH_ARAC_FAMILY_1"/>
    <property type="match status" value="1"/>
</dbReference>
<dbReference type="InterPro" id="IPR050204">
    <property type="entry name" value="AraC_XylS_family_regulators"/>
</dbReference>
<dbReference type="InterPro" id="IPR011051">
    <property type="entry name" value="RmlC_Cupin_sf"/>
</dbReference>
<reference evidence="5 6" key="1">
    <citation type="submission" date="2018-09" db="EMBL/GenBank/DDBJ databases">
        <title>Murine metabolic-syndrome-specific gut microbial biobank.</title>
        <authorList>
            <person name="Liu C."/>
        </authorList>
    </citation>
    <scope>NUCLEOTIDE SEQUENCE [LARGE SCALE GENOMIC DNA]</scope>
    <source>
        <strain evidence="5 6">0.1xD8-82</strain>
    </source>
</reference>
<accession>A0A3A9A5H3</accession>
<evidence type="ECO:0000313" key="6">
    <source>
        <dbReference type="Proteomes" id="UP000280696"/>
    </source>
</evidence>
<dbReference type="Pfam" id="PF12833">
    <property type="entry name" value="HTH_18"/>
    <property type="match status" value="1"/>
</dbReference>
<evidence type="ECO:0000259" key="4">
    <source>
        <dbReference type="PROSITE" id="PS01124"/>
    </source>
</evidence>
<dbReference type="SMART" id="SM00342">
    <property type="entry name" value="HTH_ARAC"/>
    <property type="match status" value="1"/>
</dbReference>
<dbReference type="GO" id="GO:0003700">
    <property type="term" value="F:DNA-binding transcription factor activity"/>
    <property type="evidence" value="ECO:0007669"/>
    <property type="project" value="InterPro"/>
</dbReference>
<dbReference type="InterPro" id="IPR018062">
    <property type="entry name" value="HTH_AraC-typ_CS"/>
</dbReference>
<evidence type="ECO:0000313" key="5">
    <source>
        <dbReference type="EMBL" id="RKI86892.1"/>
    </source>
</evidence>
<proteinExistence type="predicted"/>
<dbReference type="InterPro" id="IPR003313">
    <property type="entry name" value="AraC-bd"/>
</dbReference>
<protein>
    <submittedName>
        <fullName evidence="5">AraC family transcriptional regulator</fullName>
    </submittedName>
</protein>
<dbReference type="Gene3D" id="2.60.120.10">
    <property type="entry name" value="Jelly Rolls"/>
    <property type="match status" value="1"/>
</dbReference>
<dbReference type="SUPFAM" id="SSF51182">
    <property type="entry name" value="RmlC-like cupins"/>
    <property type="match status" value="1"/>
</dbReference>
<organism evidence="5 6">
    <name type="scientific">Parablautia intestinalis</name>
    <dbReference type="NCBI Taxonomy" id="2320100"/>
    <lineage>
        <taxon>Bacteria</taxon>
        <taxon>Bacillati</taxon>
        <taxon>Bacillota</taxon>
        <taxon>Clostridia</taxon>
        <taxon>Lachnospirales</taxon>
        <taxon>Lachnospiraceae</taxon>
        <taxon>Parablautia</taxon>
    </lineage>
</organism>
<keyword evidence="3" id="KW-0804">Transcription</keyword>
<dbReference type="Gene3D" id="1.10.10.60">
    <property type="entry name" value="Homeodomain-like"/>
    <property type="match status" value="1"/>
</dbReference>
<evidence type="ECO:0000256" key="2">
    <source>
        <dbReference type="ARBA" id="ARBA00023125"/>
    </source>
</evidence>
<dbReference type="PRINTS" id="PR00032">
    <property type="entry name" value="HTHARAC"/>
</dbReference>
<dbReference type="RefSeq" id="WP_120472449.1">
    <property type="nucleotide sequence ID" value="NZ_RAYQ01000056.1"/>
</dbReference>
<dbReference type="PANTHER" id="PTHR46796">
    <property type="entry name" value="HTH-TYPE TRANSCRIPTIONAL ACTIVATOR RHAS-RELATED"/>
    <property type="match status" value="1"/>
</dbReference>
<gene>
    <name evidence="5" type="ORF">D7V94_22275</name>
</gene>
<keyword evidence="6" id="KW-1185">Reference proteome</keyword>
<keyword evidence="1" id="KW-0805">Transcription regulation</keyword>
<name>A0A3A9A5H3_9FIRM</name>
<comment type="caution">
    <text evidence="5">The sequence shown here is derived from an EMBL/GenBank/DDBJ whole genome shotgun (WGS) entry which is preliminary data.</text>
</comment>
<keyword evidence="2" id="KW-0238">DNA-binding</keyword>
<feature type="domain" description="HTH araC/xylS-type" evidence="4">
    <location>
        <begin position="143"/>
        <end position="240"/>
    </location>
</feature>
<dbReference type="GO" id="GO:0043565">
    <property type="term" value="F:sequence-specific DNA binding"/>
    <property type="evidence" value="ECO:0007669"/>
    <property type="project" value="InterPro"/>
</dbReference>
<dbReference type="InterPro" id="IPR014710">
    <property type="entry name" value="RmlC-like_jellyroll"/>
</dbReference>
<dbReference type="InterPro" id="IPR009057">
    <property type="entry name" value="Homeodomain-like_sf"/>
</dbReference>
<evidence type="ECO:0000256" key="1">
    <source>
        <dbReference type="ARBA" id="ARBA00023015"/>
    </source>
</evidence>
<dbReference type="InterPro" id="IPR018060">
    <property type="entry name" value="HTH_AraC"/>
</dbReference>
<dbReference type="SUPFAM" id="SSF46689">
    <property type="entry name" value="Homeodomain-like"/>
    <property type="match status" value="2"/>
</dbReference>
<sequence length="248" mass="28165">MRYYQCEKYPIEFVLSENIDKCFDCHNHVGHYVISLVMQGEVTVYLESRKLVCHEGDAFTIPPYAMHSVCQERDARLLSMCIGTAFAAETDSETAEVIVRELLNDAVGQGIFGEAQKEKLLPFARAVFRGWDKGGKEMDTGIKNLADRITSHPEYELPIETLAADIFVSKYYLIKKFKRIVGMTPHQFCIQNRIRKAQSLLDAEQVICGVAAEMGFYDQSHFDKAFQKIVGISPSEYVDSKKVIRQST</sequence>
<dbReference type="OrthoDB" id="249627at2"/>
<dbReference type="Pfam" id="PF02311">
    <property type="entry name" value="AraC_binding"/>
    <property type="match status" value="1"/>
</dbReference>
<evidence type="ECO:0000256" key="3">
    <source>
        <dbReference type="ARBA" id="ARBA00023163"/>
    </source>
</evidence>
<dbReference type="PROSITE" id="PS01124">
    <property type="entry name" value="HTH_ARAC_FAMILY_2"/>
    <property type="match status" value="1"/>
</dbReference>